<dbReference type="GO" id="GO:0016020">
    <property type="term" value="C:membrane"/>
    <property type="evidence" value="ECO:0007669"/>
    <property type="project" value="UniProtKB-SubCell"/>
</dbReference>
<evidence type="ECO:0000256" key="2">
    <source>
        <dbReference type="ARBA" id="ARBA00022692"/>
    </source>
</evidence>
<dbReference type="PANTHER" id="PTHR33048:SF124">
    <property type="entry name" value="INTEGRAL MEMBRANE PROTEIN"/>
    <property type="match status" value="1"/>
</dbReference>
<evidence type="ECO:0000256" key="5">
    <source>
        <dbReference type="ARBA" id="ARBA00038359"/>
    </source>
</evidence>
<dbReference type="Proteomes" id="UP000248817">
    <property type="component" value="Unassembled WGS sequence"/>
</dbReference>
<evidence type="ECO:0000256" key="6">
    <source>
        <dbReference type="SAM" id="MobiDB-lite"/>
    </source>
</evidence>
<evidence type="ECO:0000256" key="1">
    <source>
        <dbReference type="ARBA" id="ARBA00004141"/>
    </source>
</evidence>
<feature type="transmembrane region" description="Helical" evidence="7">
    <location>
        <begin position="207"/>
        <end position="231"/>
    </location>
</feature>
<keyword evidence="10" id="KW-1185">Reference proteome</keyword>
<dbReference type="InterPro" id="IPR049326">
    <property type="entry name" value="Rhodopsin_dom_fungi"/>
</dbReference>
<feature type="transmembrane region" description="Helical" evidence="7">
    <location>
        <begin position="59"/>
        <end position="80"/>
    </location>
</feature>
<evidence type="ECO:0000259" key="8">
    <source>
        <dbReference type="Pfam" id="PF20684"/>
    </source>
</evidence>
<evidence type="ECO:0000313" key="9">
    <source>
        <dbReference type="EMBL" id="PYI35636.1"/>
    </source>
</evidence>
<feature type="transmembrane region" description="Helical" evidence="7">
    <location>
        <begin position="126"/>
        <end position="149"/>
    </location>
</feature>
<dbReference type="PANTHER" id="PTHR33048">
    <property type="entry name" value="PTH11-LIKE INTEGRAL MEMBRANE PROTEIN (AFU_ORTHOLOGUE AFUA_5G11245)"/>
    <property type="match status" value="1"/>
</dbReference>
<sequence>MEAARAATAASNATGSPGHGWLRTTNLALATVGIAVCTPLLVMRVYTKIRIMKKFWWDDVCLICAWVISMATQGTIIYGFEHAHIGVHIWFLTPDQINTYLKVRAASPHPFYNIKVHALTTERAKVVVSAATIYISSLALAKIALLMLYHRLLSMIRFWKYVINGVAIFIIAYSIALTLALIFACHPVGRNWDVTDTTGGCISRPGIYMATAVTNTLSDVVLILIPVPIVMKLTLPTVQKVGIFGMFLVGCLTIVTSIVRLATLWPLVTSVDPTYKLALASVFIVIEANFIIICGCLPYFRQFLRFHCPWLIGIHSSTAESHSRGSSTGETPPCKARKPGLSQLQDDIGMALTEPPIPMEHGRGYFSAV</sequence>
<feature type="transmembrane region" description="Helical" evidence="7">
    <location>
        <begin position="277"/>
        <end position="300"/>
    </location>
</feature>
<proteinExistence type="inferred from homology"/>
<comment type="similarity">
    <text evidence="5">Belongs to the SAT4 family.</text>
</comment>
<feature type="transmembrane region" description="Helical" evidence="7">
    <location>
        <begin position="27"/>
        <end position="47"/>
    </location>
</feature>
<feature type="domain" description="Rhodopsin" evidence="8">
    <location>
        <begin position="43"/>
        <end position="305"/>
    </location>
</feature>
<evidence type="ECO:0000256" key="4">
    <source>
        <dbReference type="ARBA" id="ARBA00023136"/>
    </source>
</evidence>
<dbReference type="InterPro" id="IPR052337">
    <property type="entry name" value="SAT4-like"/>
</dbReference>
<reference evidence="9 10" key="1">
    <citation type="submission" date="2018-02" db="EMBL/GenBank/DDBJ databases">
        <title>The genomes of Aspergillus section Nigri reveals drivers in fungal speciation.</title>
        <authorList>
            <consortium name="DOE Joint Genome Institute"/>
            <person name="Vesth T.C."/>
            <person name="Nybo J."/>
            <person name="Theobald S."/>
            <person name="Brandl J."/>
            <person name="Frisvad J.C."/>
            <person name="Nielsen K.F."/>
            <person name="Lyhne E.K."/>
            <person name="Kogle M.E."/>
            <person name="Kuo A."/>
            <person name="Riley R."/>
            <person name="Clum A."/>
            <person name="Nolan M."/>
            <person name="Lipzen A."/>
            <person name="Salamov A."/>
            <person name="Henrissat B."/>
            <person name="Wiebenga A."/>
            <person name="De vries R.P."/>
            <person name="Grigoriev I.V."/>
            <person name="Mortensen U.H."/>
            <person name="Andersen M.R."/>
            <person name="Baker S.E."/>
        </authorList>
    </citation>
    <scope>NUCLEOTIDE SEQUENCE [LARGE SCALE GENOMIC DNA]</scope>
    <source>
        <strain evidence="9 10">CBS 114.80</strain>
    </source>
</reference>
<keyword evidence="4 7" id="KW-0472">Membrane</keyword>
<feature type="region of interest" description="Disordered" evidence="6">
    <location>
        <begin position="319"/>
        <end position="338"/>
    </location>
</feature>
<evidence type="ECO:0000256" key="7">
    <source>
        <dbReference type="SAM" id="Phobius"/>
    </source>
</evidence>
<comment type="subcellular location">
    <subcellularLocation>
        <location evidence="1">Membrane</location>
        <topology evidence="1">Multi-pass membrane protein</topology>
    </subcellularLocation>
</comment>
<dbReference type="AlphaFoldDB" id="A0A2V5JGP8"/>
<dbReference type="Pfam" id="PF20684">
    <property type="entry name" value="Fung_rhodopsin"/>
    <property type="match status" value="1"/>
</dbReference>
<evidence type="ECO:0000256" key="3">
    <source>
        <dbReference type="ARBA" id="ARBA00022989"/>
    </source>
</evidence>
<dbReference type="EMBL" id="KZ825468">
    <property type="protein sequence ID" value="PYI35636.1"/>
    <property type="molecule type" value="Genomic_DNA"/>
</dbReference>
<organism evidence="9 10">
    <name type="scientific">Aspergillus indologenus CBS 114.80</name>
    <dbReference type="NCBI Taxonomy" id="1450541"/>
    <lineage>
        <taxon>Eukaryota</taxon>
        <taxon>Fungi</taxon>
        <taxon>Dikarya</taxon>
        <taxon>Ascomycota</taxon>
        <taxon>Pezizomycotina</taxon>
        <taxon>Eurotiomycetes</taxon>
        <taxon>Eurotiomycetidae</taxon>
        <taxon>Eurotiales</taxon>
        <taxon>Aspergillaceae</taxon>
        <taxon>Aspergillus</taxon>
        <taxon>Aspergillus subgen. Circumdati</taxon>
    </lineage>
</organism>
<feature type="compositionally biased region" description="Polar residues" evidence="6">
    <location>
        <begin position="319"/>
        <end position="330"/>
    </location>
</feature>
<keyword evidence="2 7" id="KW-0812">Transmembrane</keyword>
<feature type="transmembrane region" description="Helical" evidence="7">
    <location>
        <begin position="161"/>
        <end position="184"/>
    </location>
</feature>
<gene>
    <name evidence="9" type="ORF">BP00DRAFT_387816</name>
</gene>
<name>A0A2V5JGP8_9EURO</name>
<keyword evidence="3 7" id="KW-1133">Transmembrane helix</keyword>
<protein>
    <recommendedName>
        <fullName evidence="8">Rhodopsin domain-containing protein</fullName>
    </recommendedName>
</protein>
<accession>A0A2V5JGP8</accession>
<feature type="transmembrane region" description="Helical" evidence="7">
    <location>
        <begin position="243"/>
        <end position="265"/>
    </location>
</feature>
<evidence type="ECO:0000313" key="10">
    <source>
        <dbReference type="Proteomes" id="UP000248817"/>
    </source>
</evidence>